<keyword evidence="1" id="KW-1133">Transmembrane helix</keyword>
<dbReference type="EMBL" id="SGWQ01000009">
    <property type="protein sequence ID" value="RZS34248.1"/>
    <property type="molecule type" value="Genomic_DNA"/>
</dbReference>
<feature type="transmembrane region" description="Helical" evidence="1">
    <location>
        <begin position="93"/>
        <end position="115"/>
    </location>
</feature>
<sequence length="138" mass="15724">MTEVARSTTAARSFGVETYESSFGGFEHPRESLPNREIDYAKIYASDDFKELRSSARRFILPMSLLFFLWYLTYVLLAAYARDFMSQRVVGSITVALLLGVLQFVSTIVITVLYLRFARKHLDPRVEAIRKTAGVADK</sequence>
<dbReference type="InterPro" id="IPR007436">
    <property type="entry name" value="DUF485"/>
</dbReference>
<accession>A0A4Q7KH85</accession>
<gene>
    <name evidence="2" type="ORF">EV193_10935</name>
</gene>
<dbReference type="AlphaFoldDB" id="A0A4Q7KH85"/>
<dbReference type="PANTHER" id="PTHR38441">
    <property type="entry name" value="INTEGRAL MEMBRANE PROTEIN-RELATED"/>
    <property type="match status" value="1"/>
</dbReference>
<keyword evidence="3" id="KW-1185">Reference proteome</keyword>
<evidence type="ECO:0000313" key="2">
    <source>
        <dbReference type="EMBL" id="RZS34248.1"/>
    </source>
</evidence>
<name>A0A4Q7KH85_9PSEU</name>
<dbReference type="Proteomes" id="UP000294257">
    <property type="component" value="Unassembled WGS sequence"/>
</dbReference>
<reference evidence="2 3" key="1">
    <citation type="submission" date="2019-02" db="EMBL/GenBank/DDBJ databases">
        <title>Genomic Encyclopedia of Type Strains, Phase IV (KMG-IV): sequencing the most valuable type-strain genomes for metagenomic binning, comparative biology and taxonomic classification.</title>
        <authorList>
            <person name="Goeker M."/>
        </authorList>
    </citation>
    <scope>NUCLEOTIDE SEQUENCE [LARGE SCALE GENOMIC DNA]</scope>
    <source>
        <strain evidence="2 3">DSM 101727</strain>
    </source>
</reference>
<feature type="transmembrane region" description="Helical" evidence="1">
    <location>
        <begin position="59"/>
        <end position="81"/>
    </location>
</feature>
<dbReference type="Pfam" id="PF04341">
    <property type="entry name" value="DUF485"/>
    <property type="match status" value="1"/>
</dbReference>
<comment type="caution">
    <text evidence="2">The sequence shown here is derived from an EMBL/GenBank/DDBJ whole genome shotgun (WGS) entry which is preliminary data.</text>
</comment>
<keyword evidence="1" id="KW-0812">Transmembrane</keyword>
<dbReference type="RefSeq" id="WP_130346564.1">
    <property type="nucleotide sequence ID" value="NZ_SGWQ01000009.1"/>
</dbReference>
<evidence type="ECO:0000256" key="1">
    <source>
        <dbReference type="SAM" id="Phobius"/>
    </source>
</evidence>
<proteinExistence type="predicted"/>
<organism evidence="2 3">
    <name type="scientific">Herbihabitans rhizosphaerae</name>
    <dbReference type="NCBI Taxonomy" id="1872711"/>
    <lineage>
        <taxon>Bacteria</taxon>
        <taxon>Bacillati</taxon>
        <taxon>Actinomycetota</taxon>
        <taxon>Actinomycetes</taxon>
        <taxon>Pseudonocardiales</taxon>
        <taxon>Pseudonocardiaceae</taxon>
        <taxon>Herbihabitans</taxon>
    </lineage>
</organism>
<dbReference type="OrthoDB" id="3543412at2"/>
<keyword evidence="1" id="KW-0472">Membrane</keyword>
<evidence type="ECO:0000313" key="3">
    <source>
        <dbReference type="Proteomes" id="UP000294257"/>
    </source>
</evidence>
<dbReference type="PANTHER" id="PTHR38441:SF1">
    <property type="entry name" value="MEMBRANE PROTEIN"/>
    <property type="match status" value="1"/>
</dbReference>
<protein>
    <submittedName>
        <fullName evidence="2">Uncharacterized membrane protein (DUF485 family)</fullName>
    </submittedName>
</protein>